<dbReference type="EMBL" id="JAATIP010000010">
    <property type="protein sequence ID" value="KAF4394525.1"/>
    <property type="molecule type" value="Genomic_DNA"/>
</dbReference>
<gene>
    <name evidence="2" type="ORF">F8388_020350</name>
</gene>
<name>A0A7J6HHJ0_CANSA</name>
<dbReference type="Pfam" id="PF13966">
    <property type="entry name" value="zf-RVT"/>
    <property type="match status" value="1"/>
</dbReference>
<dbReference type="Proteomes" id="UP000525078">
    <property type="component" value="Unassembled WGS sequence"/>
</dbReference>
<comment type="caution">
    <text evidence="2">The sequence shown here is derived from an EMBL/GenBank/DDBJ whole genome shotgun (WGS) entry which is preliminary data.</text>
</comment>
<evidence type="ECO:0000259" key="1">
    <source>
        <dbReference type="Pfam" id="PF13966"/>
    </source>
</evidence>
<sequence length="213" mass="24450">MSTFVVPFRQFYFDNAWLREPIYLQAVSDCWEHCSGEPIIEKLKYCGEMLAVWGNEYTEPNGFYSVKSSYCYLQELKGVWGLQLESELWRVLWNVKVPPKVLHFAWKAISGCLPTRTQLRTKHVPVDPRCVSGAGLHFSAETTFADWFKAFLTGGRVALVDELLMVAWGIWKARNELLWLGRSSQAADVVRVARSCHSSWLSAQENRSSNQVH</sequence>
<dbReference type="InterPro" id="IPR026960">
    <property type="entry name" value="RVT-Znf"/>
</dbReference>
<feature type="domain" description="Reverse transcriptase zinc-binding" evidence="1">
    <location>
        <begin position="64"/>
        <end position="131"/>
    </location>
</feature>
<accession>A0A7J6HHJ0</accession>
<dbReference type="AlphaFoldDB" id="A0A7J6HHJ0"/>
<proteinExistence type="predicted"/>
<organism evidence="2 3">
    <name type="scientific">Cannabis sativa</name>
    <name type="common">Hemp</name>
    <name type="synonym">Marijuana</name>
    <dbReference type="NCBI Taxonomy" id="3483"/>
    <lineage>
        <taxon>Eukaryota</taxon>
        <taxon>Viridiplantae</taxon>
        <taxon>Streptophyta</taxon>
        <taxon>Embryophyta</taxon>
        <taxon>Tracheophyta</taxon>
        <taxon>Spermatophyta</taxon>
        <taxon>Magnoliopsida</taxon>
        <taxon>eudicotyledons</taxon>
        <taxon>Gunneridae</taxon>
        <taxon>Pentapetalae</taxon>
        <taxon>rosids</taxon>
        <taxon>fabids</taxon>
        <taxon>Rosales</taxon>
        <taxon>Cannabaceae</taxon>
        <taxon>Cannabis</taxon>
    </lineage>
</organism>
<protein>
    <recommendedName>
        <fullName evidence="1">Reverse transcriptase zinc-binding domain-containing protein</fullName>
    </recommendedName>
</protein>
<reference evidence="2 3" key="1">
    <citation type="journal article" date="2020" name="bioRxiv">
        <title>Sequence and annotation of 42 cannabis genomes reveals extensive copy number variation in cannabinoid synthesis and pathogen resistance genes.</title>
        <authorList>
            <person name="Mckernan K.J."/>
            <person name="Helbert Y."/>
            <person name="Kane L.T."/>
            <person name="Ebling H."/>
            <person name="Zhang L."/>
            <person name="Liu B."/>
            <person name="Eaton Z."/>
            <person name="Mclaughlin S."/>
            <person name="Kingan S."/>
            <person name="Baybayan P."/>
            <person name="Concepcion G."/>
            <person name="Jordan M."/>
            <person name="Riva A."/>
            <person name="Barbazuk W."/>
            <person name="Harkins T."/>
        </authorList>
    </citation>
    <scope>NUCLEOTIDE SEQUENCE [LARGE SCALE GENOMIC DNA]</scope>
    <source>
        <strain evidence="3">cv. Jamaican Lion 4</strain>
        <tissue evidence="2">Leaf</tissue>
    </source>
</reference>
<evidence type="ECO:0000313" key="2">
    <source>
        <dbReference type="EMBL" id="KAF4394525.1"/>
    </source>
</evidence>
<evidence type="ECO:0000313" key="3">
    <source>
        <dbReference type="Proteomes" id="UP000525078"/>
    </source>
</evidence>